<organism evidence="1 2">
    <name type="scientific">Zalaria obscura</name>
    <dbReference type="NCBI Taxonomy" id="2024903"/>
    <lineage>
        <taxon>Eukaryota</taxon>
        <taxon>Fungi</taxon>
        <taxon>Dikarya</taxon>
        <taxon>Ascomycota</taxon>
        <taxon>Pezizomycotina</taxon>
        <taxon>Dothideomycetes</taxon>
        <taxon>Dothideomycetidae</taxon>
        <taxon>Dothideales</taxon>
        <taxon>Zalariaceae</taxon>
        <taxon>Zalaria</taxon>
    </lineage>
</organism>
<keyword evidence="2" id="KW-1185">Reference proteome</keyword>
<proteinExistence type="predicted"/>
<accession>A0ACC3S7S0</accession>
<reference evidence="1" key="1">
    <citation type="submission" date="2024-02" db="EMBL/GenBank/DDBJ databases">
        <title>Metagenome Assembled Genome of Zalaria obscura JY119.</title>
        <authorList>
            <person name="Vighnesh L."/>
            <person name="Jagadeeshwari U."/>
            <person name="Venkata Ramana C."/>
            <person name="Sasikala C."/>
        </authorList>
    </citation>
    <scope>NUCLEOTIDE SEQUENCE</scope>
    <source>
        <strain evidence="1">JY119</strain>
    </source>
</reference>
<evidence type="ECO:0000313" key="1">
    <source>
        <dbReference type="EMBL" id="KAK8201594.1"/>
    </source>
</evidence>
<dbReference type="Proteomes" id="UP001320706">
    <property type="component" value="Unassembled WGS sequence"/>
</dbReference>
<gene>
    <name evidence="1" type="ORF">M8818_005848</name>
</gene>
<name>A0ACC3S7S0_9PEZI</name>
<protein>
    <submittedName>
        <fullName evidence="1">Uncharacterized protein</fullName>
    </submittedName>
</protein>
<sequence>MSNAKQSHPDSNLHPVATGLAKQTVDAHQAEQPLKLYAGWFCPFVQRAWTVLEEKGIPYQYIEVNPYHKPDSLLKLNPRGLVPTLQYDNKPLYESTVICEFLEDAYPDHGPKLLPDDPYSKARGRIWTDYCTSRIIPAFHRFLQFQPMDDQEGLKEVQQEFLKHLKEFAKEMDQDGPFFLGKEPSLIDLVVAPWAVRLWVFDHYKGGLGIPEEGQGGEDEAVWTRWRTWLKAIEERPSIKGTTSEQQYYLSIYQRYADDTAQSELAKATRKGRGVPVASPHVQAQTVRRKGFDQICAKGSAGILPVCRPRPHVRPHRITTGRTLRQGQFDKLQGDFWVALQPGSADLRFGLKERDEPPPSADVVRAVVASPKARILTPPAGTGTGEGWAVHPLFTIYFSIDLATPYHSSRVDIQVQPFPCLAESKSVVSNRNLGTVPSIAMATAVTSTLSPTQSTYSYGTYTAIPTDTNLCTLETCPISLANFTYLPTVPGNIVYLVIFALILFAQIFFGVRHKTWSFLGGMFGGLVLEVLGYVGRVLDHYSPFNFNWFLLYLIPITIGPAFLSASIYFTLGRIILINGAHISRLSPKVYKIIFITCDFFSLVLQAAGGGIAATADTKSTTDAGVNIMIAGLAFQVFSLALFIAFWSELYCRWSRRRAEQPAATASLRNSRKYKGMEIALILATILIFVRSTYRVAELQGGFSGKVANNEPTFMIFEGPMIIIATGALTVFHPGTVLGALWKAKATDVSLDANGYGMQHAGFEYETERKEALQEVPSGYHVFDFMRKVCKHPDFRGSKGGHGITSLYWSVSMDASYDDAVVVIKKGSYRLRLNFISISYHSISVVQSSSEPSD</sequence>
<dbReference type="EMBL" id="JAMKPW020000034">
    <property type="protein sequence ID" value="KAK8201594.1"/>
    <property type="molecule type" value="Genomic_DNA"/>
</dbReference>
<evidence type="ECO:0000313" key="2">
    <source>
        <dbReference type="Proteomes" id="UP001320706"/>
    </source>
</evidence>
<comment type="caution">
    <text evidence="1">The sequence shown here is derived from an EMBL/GenBank/DDBJ whole genome shotgun (WGS) entry which is preliminary data.</text>
</comment>